<evidence type="ECO:0000313" key="7">
    <source>
        <dbReference type="Proteomes" id="UP000617628"/>
    </source>
</evidence>
<name>A0A934RXM3_9BACT</name>
<sequence length="178" mass="20879">MLTIRELARRHGLSRSTLLYYDDIGLLPPTTRTGANYRLYDEQANSQLTLIRAYREAGLPLEIIATLINKPKSRVTKALNQRLSEINREIQALRQQQSRVVSMLKNSLAFRRSRYMDKNRWVELLRESGLSDEDMMRWHQTFEEKSPEAHQDFLESIGIAENEIRSIRQKSRSTESKK</sequence>
<keyword evidence="7" id="KW-1185">Reference proteome</keyword>
<evidence type="ECO:0000256" key="3">
    <source>
        <dbReference type="ARBA" id="ARBA00023125"/>
    </source>
</evidence>
<organism evidence="6 7">
    <name type="scientific">Pelagicoccus mobilis</name>
    <dbReference type="NCBI Taxonomy" id="415221"/>
    <lineage>
        <taxon>Bacteria</taxon>
        <taxon>Pseudomonadati</taxon>
        <taxon>Verrucomicrobiota</taxon>
        <taxon>Opitutia</taxon>
        <taxon>Puniceicoccales</taxon>
        <taxon>Pelagicoccaceae</taxon>
        <taxon>Pelagicoccus</taxon>
    </lineage>
</organism>
<evidence type="ECO:0000256" key="4">
    <source>
        <dbReference type="ARBA" id="ARBA00023163"/>
    </source>
</evidence>
<dbReference type="InterPro" id="IPR047057">
    <property type="entry name" value="MerR_fam"/>
</dbReference>
<accession>A0A934RXM3</accession>
<protein>
    <submittedName>
        <fullName evidence="6">MerR family transcriptional regulator</fullName>
    </submittedName>
</protein>
<comment type="caution">
    <text evidence="6">The sequence shown here is derived from an EMBL/GenBank/DDBJ whole genome shotgun (WGS) entry which is preliminary data.</text>
</comment>
<dbReference type="InterPro" id="IPR009061">
    <property type="entry name" value="DNA-bd_dom_put_sf"/>
</dbReference>
<dbReference type="Proteomes" id="UP000617628">
    <property type="component" value="Unassembled WGS sequence"/>
</dbReference>
<keyword evidence="2" id="KW-0805">Transcription regulation</keyword>
<dbReference type="PROSITE" id="PS50937">
    <property type="entry name" value="HTH_MERR_2"/>
    <property type="match status" value="1"/>
</dbReference>
<dbReference type="EMBL" id="JAENIL010000052">
    <property type="protein sequence ID" value="MBK1879610.1"/>
    <property type="molecule type" value="Genomic_DNA"/>
</dbReference>
<dbReference type="AlphaFoldDB" id="A0A934RXM3"/>
<feature type="domain" description="HTH merR-type" evidence="5">
    <location>
        <begin position="1"/>
        <end position="70"/>
    </location>
</feature>
<dbReference type="Gene3D" id="1.10.1660.10">
    <property type="match status" value="1"/>
</dbReference>
<evidence type="ECO:0000256" key="2">
    <source>
        <dbReference type="ARBA" id="ARBA00023015"/>
    </source>
</evidence>
<evidence type="ECO:0000256" key="1">
    <source>
        <dbReference type="ARBA" id="ARBA00022491"/>
    </source>
</evidence>
<keyword evidence="4" id="KW-0804">Transcription</keyword>
<keyword evidence="1" id="KW-0678">Repressor</keyword>
<dbReference type="RefSeq" id="WP_200357823.1">
    <property type="nucleotide sequence ID" value="NZ_JAENIL010000052.1"/>
</dbReference>
<dbReference type="InterPro" id="IPR000551">
    <property type="entry name" value="MerR-type_HTH_dom"/>
</dbReference>
<gene>
    <name evidence="6" type="ORF">JIN87_22180</name>
</gene>
<evidence type="ECO:0000313" key="6">
    <source>
        <dbReference type="EMBL" id="MBK1879610.1"/>
    </source>
</evidence>
<reference evidence="6" key="1">
    <citation type="submission" date="2021-01" db="EMBL/GenBank/DDBJ databases">
        <title>Modified the classification status of verrucomicrobia.</title>
        <authorList>
            <person name="Feng X."/>
        </authorList>
    </citation>
    <scope>NUCLEOTIDE SEQUENCE</scope>
    <source>
        <strain evidence="6">KCTC 13126</strain>
    </source>
</reference>
<proteinExistence type="predicted"/>
<dbReference type="GO" id="GO:0003700">
    <property type="term" value="F:DNA-binding transcription factor activity"/>
    <property type="evidence" value="ECO:0007669"/>
    <property type="project" value="InterPro"/>
</dbReference>
<evidence type="ECO:0000259" key="5">
    <source>
        <dbReference type="PROSITE" id="PS50937"/>
    </source>
</evidence>
<dbReference type="SUPFAM" id="SSF46955">
    <property type="entry name" value="Putative DNA-binding domain"/>
    <property type="match status" value="1"/>
</dbReference>
<dbReference type="GO" id="GO:0003677">
    <property type="term" value="F:DNA binding"/>
    <property type="evidence" value="ECO:0007669"/>
    <property type="project" value="UniProtKB-KW"/>
</dbReference>
<dbReference type="PANTHER" id="PTHR30204">
    <property type="entry name" value="REDOX-CYCLING DRUG-SENSING TRANSCRIPTIONAL ACTIVATOR SOXR"/>
    <property type="match status" value="1"/>
</dbReference>
<dbReference type="PRINTS" id="PR00040">
    <property type="entry name" value="HTHMERR"/>
</dbReference>
<dbReference type="SMART" id="SM00422">
    <property type="entry name" value="HTH_MERR"/>
    <property type="match status" value="1"/>
</dbReference>
<dbReference type="PANTHER" id="PTHR30204:SF69">
    <property type="entry name" value="MERR-FAMILY TRANSCRIPTIONAL REGULATOR"/>
    <property type="match status" value="1"/>
</dbReference>
<keyword evidence="3" id="KW-0238">DNA-binding</keyword>
<dbReference type="Pfam" id="PF13411">
    <property type="entry name" value="MerR_1"/>
    <property type="match status" value="1"/>
</dbReference>